<organism evidence="1 2">
    <name type="scientific">Oryza glaberrima</name>
    <name type="common">African rice</name>
    <dbReference type="NCBI Taxonomy" id="4538"/>
    <lineage>
        <taxon>Eukaryota</taxon>
        <taxon>Viridiplantae</taxon>
        <taxon>Streptophyta</taxon>
        <taxon>Embryophyta</taxon>
        <taxon>Tracheophyta</taxon>
        <taxon>Spermatophyta</taxon>
        <taxon>Magnoliopsida</taxon>
        <taxon>Liliopsida</taxon>
        <taxon>Poales</taxon>
        <taxon>Poaceae</taxon>
        <taxon>BOP clade</taxon>
        <taxon>Oryzoideae</taxon>
        <taxon>Oryzeae</taxon>
        <taxon>Oryzinae</taxon>
        <taxon>Oryza</taxon>
    </lineage>
</organism>
<evidence type="ECO:0000313" key="1">
    <source>
        <dbReference type="EnsemblPlants" id="ORGLA03G0213700.1"/>
    </source>
</evidence>
<proteinExistence type="predicted"/>
<protein>
    <submittedName>
        <fullName evidence="1">Uncharacterized protein</fullName>
    </submittedName>
</protein>
<dbReference type="HOGENOM" id="CLU_2967977_0_0_1"/>
<keyword evidence="2" id="KW-1185">Reference proteome</keyword>
<dbReference type="Gramene" id="ORGLA03G0213700.1">
    <property type="protein sequence ID" value="ORGLA03G0213700.1"/>
    <property type="gene ID" value="ORGLA03G0213700"/>
</dbReference>
<evidence type="ECO:0000313" key="2">
    <source>
        <dbReference type="Proteomes" id="UP000007306"/>
    </source>
</evidence>
<sequence>VAVLGVEDTDLERRLAAAAVLSAEEALAAVDLRELLCLMRMTLIHDGVSTLPDTDDTYP</sequence>
<dbReference type="EnsemblPlants" id="ORGLA03G0213700.1">
    <property type="protein sequence ID" value="ORGLA03G0213700.1"/>
    <property type="gene ID" value="ORGLA03G0213700"/>
</dbReference>
<name>I1PCP1_ORYGL</name>
<accession>I1PCP1</accession>
<dbReference type="AlphaFoldDB" id="I1PCP1"/>
<dbReference type="Proteomes" id="UP000007306">
    <property type="component" value="Chromosome 3"/>
</dbReference>
<reference evidence="1 2" key="2">
    <citation type="submission" date="2018-04" db="EMBL/GenBank/DDBJ databases">
        <title>OglaRS2 (Oryza glaberrima Reference Sequence Version 2).</title>
        <authorList>
            <person name="Zhang J."/>
            <person name="Kudrna D."/>
            <person name="Lee S."/>
            <person name="Talag J."/>
            <person name="Rajasekar S."/>
            <person name="Wing R.A."/>
        </authorList>
    </citation>
    <scope>NUCLEOTIDE SEQUENCE [LARGE SCALE GENOMIC DNA]</scope>
    <source>
        <strain evidence="1 2">cv. IRGC 96717</strain>
    </source>
</reference>
<reference evidence="1" key="1">
    <citation type="submission" date="2015-06" db="UniProtKB">
        <authorList>
            <consortium name="EnsemblPlants"/>
        </authorList>
    </citation>
    <scope>IDENTIFICATION</scope>
</reference>